<dbReference type="STRING" id="35608.A0A2U1M543"/>
<dbReference type="OrthoDB" id="1930729at2759"/>
<dbReference type="Gene3D" id="3.40.395.10">
    <property type="entry name" value="Adenoviral Proteinase, Chain A"/>
    <property type="match status" value="1"/>
</dbReference>
<comment type="similarity">
    <text evidence="1">Belongs to the peptidase C48 family.</text>
</comment>
<dbReference type="Proteomes" id="UP000245207">
    <property type="component" value="Unassembled WGS sequence"/>
</dbReference>
<dbReference type="SUPFAM" id="SSF54001">
    <property type="entry name" value="Cysteine proteinases"/>
    <property type="match status" value="2"/>
</dbReference>
<comment type="caution">
    <text evidence="6">The sequence shown here is derived from an EMBL/GenBank/DDBJ whole genome shotgun (WGS) entry which is preliminary data.</text>
</comment>
<dbReference type="PROSITE" id="PS50600">
    <property type="entry name" value="ULP_PROTEASE"/>
    <property type="match status" value="1"/>
</dbReference>
<dbReference type="InterPro" id="IPR015410">
    <property type="entry name" value="DUF1985"/>
</dbReference>
<feature type="region of interest" description="Disordered" evidence="4">
    <location>
        <begin position="287"/>
        <end position="311"/>
    </location>
</feature>
<dbReference type="GO" id="GO:0008234">
    <property type="term" value="F:cysteine-type peptidase activity"/>
    <property type="evidence" value="ECO:0007669"/>
    <property type="project" value="InterPro"/>
</dbReference>
<proteinExistence type="inferred from homology"/>
<evidence type="ECO:0000256" key="1">
    <source>
        <dbReference type="ARBA" id="ARBA00005234"/>
    </source>
</evidence>
<dbReference type="EMBL" id="PKPP01006485">
    <property type="protein sequence ID" value="PWA56357.1"/>
    <property type="molecule type" value="Genomic_DNA"/>
</dbReference>
<feature type="compositionally biased region" description="Polar residues" evidence="4">
    <location>
        <begin position="294"/>
        <end position="303"/>
    </location>
</feature>
<evidence type="ECO:0000256" key="4">
    <source>
        <dbReference type="SAM" id="MobiDB-lite"/>
    </source>
</evidence>
<dbReference type="PANTHER" id="PTHR48449:SF1">
    <property type="entry name" value="DUF1985 DOMAIN-CONTAINING PROTEIN"/>
    <property type="match status" value="1"/>
</dbReference>
<gene>
    <name evidence="6" type="ORF">CTI12_AA419810</name>
</gene>
<dbReference type="AlphaFoldDB" id="A0A2U1M543"/>
<evidence type="ECO:0000313" key="6">
    <source>
        <dbReference type="EMBL" id="PWA56357.1"/>
    </source>
</evidence>
<keyword evidence="2" id="KW-0645">Protease</keyword>
<dbReference type="Pfam" id="PF09331">
    <property type="entry name" value="DUF1985"/>
    <property type="match status" value="1"/>
</dbReference>
<evidence type="ECO:0000256" key="3">
    <source>
        <dbReference type="ARBA" id="ARBA00022801"/>
    </source>
</evidence>
<keyword evidence="3" id="KW-0378">Hydrolase</keyword>
<evidence type="ECO:0000259" key="5">
    <source>
        <dbReference type="PROSITE" id="PS50600"/>
    </source>
</evidence>
<evidence type="ECO:0000313" key="7">
    <source>
        <dbReference type="Proteomes" id="UP000245207"/>
    </source>
</evidence>
<dbReference type="Gene3D" id="1.10.418.20">
    <property type="match status" value="1"/>
</dbReference>
<reference evidence="6 7" key="1">
    <citation type="journal article" date="2018" name="Mol. Plant">
        <title>The genome of Artemisia annua provides insight into the evolution of Asteraceae family and artemisinin biosynthesis.</title>
        <authorList>
            <person name="Shen Q."/>
            <person name="Zhang L."/>
            <person name="Liao Z."/>
            <person name="Wang S."/>
            <person name="Yan T."/>
            <person name="Shi P."/>
            <person name="Liu M."/>
            <person name="Fu X."/>
            <person name="Pan Q."/>
            <person name="Wang Y."/>
            <person name="Lv Z."/>
            <person name="Lu X."/>
            <person name="Zhang F."/>
            <person name="Jiang W."/>
            <person name="Ma Y."/>
            <person name="Chen M."/>
            <person name="Hao X."/>
            <person name="Li L."/>
            <person name="Tang Y."/>
            <person name="Lv G."/>
            <person name="Zhou Y."/>
            <person name="Sun X."/>
            <person name="Brodelius P.E."/>
            <person name="Rose J.K.C."/>
            <person name="Tang K."/>
        </authorList>
    </citation>
    <scope>NUCLEOTIDE SEQUENCE [LARGE SCALE GENOMIC DNA]</scope>
    <source>
        <strain evidence="7">cv. Huhao1</strain>
        <tissue evidence="6">Leaf</tissue>
    </source>
</reference>
<evidence type="ECO:0000256" key="2">
    <source>
        <dbReference type="ARBA" id="ARBA00022670"/>
    </source>
</evidence>
<organism evidence="6 7">
    <name type="scientific">Artemisia annua</name>
    <name type="common">Sweet wormwood</name>
    <dbReference type="NCBI Taxonomy" id="35608"/>
    <lineage>
        <taxon>Eukaryota</taxon>
        <taxon>Viridiplantae</taxon>
        <taxon>Streptophyta</taxon>
        <taxon>Embryophyta</taxon>
        <taxon>Tracheophyta</taxon>
        <taxon>Spermatophyta</taxon>
        <taxon>Magnoliopsida</taxon>
        <taxon>eudicotyledons</taxon>
        <taxon>Gunneridae</taxon>
        <taxon>Pentapetalae</taxon>
        <taxon>asterids</taxon>
        <taxon>campanulids</taxon>
        <taxon>Asterales</taxon>
        <taxon>Asteraceae</taxon>
        <taxon>Asteroideae</taxon>
        <taxon>Anthemideae</taxon>
        <taxon>Artemisiinae</taxon>
        <taxon>Artemisia</taxon>
    </lineage>
</organism>
<sequence length="1152" mass="133267">MVFGDWLNIKTHSHDNHLLHYLLQHQREVQNPDINTPFYFDIAQHSLEFGRQEMCLILGFRFGDVSFAHCHKRKSGFKTRILKILRENLRERTQTIKTDHLVKILNDPFEFGSLTNDDVVRCCLLIILENVFMGKQERSLVDEHILVLVDDLYAWNAFPWGEYIWGEFHKRIYNVVLKVRHRHLSEIAERGDSYVSTYTLCGFAFALKVWILETYPNATNWWVKDDSVIPRALAWEDGPKFENTDYDLLFGNNYRVRLFPTDVERNQLWWSSSLEFIGRFMPSGSFNDVPPSPGMNTPKQASGSRPKLTPRRRCSVVRTEVHRSTHIRTEVRRYVEKAMPQVYEQMPPSAEVGSQMADMQNQINQLRDLVKHLKPDGFTHMTDMDADIPPRASFVDQMACMQRQITGLQKCIRHIMSDKKSTQNDDNMDVDHDSKISSKNDDNMDVDHASKKSAENDDTMDVEHQSKKSAEKDDTMDVEHDSKVNSHRNVQEDVFSPAHDLSTQEVQDVVDNLVGSPEYPTACEDERLDEAGERLDEAEEDVYGNEVANAGQHVPVMNDVPVDELMDDPAKSEAPFKPDVPVKNDDQDVARDAVVNDPQFSDSPFKPDVQVKNDDEYMVEEEMVNDPQFSDSPFNSDVLLFDNDQGVPENDMKCTPQNLETAFSQVLCIPVDKVDVQKFNWEIDSVKTVRVPYERKKKVSKVFQSPYVQQPATTPKVVRKRPKRFVPNDTPKVIGPDGKEILLKPWKENLRRNPMATMYKPLVHPEILCFLDEQKKIRKLADQQLYRFPWGSGGTTANPQFWIGLLGRDGKSRGWLNDSHIGLFVDLMMHFRPDDADWVMVGPFFCTMILERQLPLCYADGVTNGIPWFRQGIEKVFFPINEPDVHWSLGVLTISTGVIMLYDSLGRKNDEDLSLWDRNFRQIFQTHLPVYLIKSEVMARRNMDPNTYHVSFQYASNVPRQSGLLGDCGIWVCIFLNRLSENKPLNIRKSVQAALAYRENLAEFYWKYNIPVFFPINEPDVHWSLGVLTISTGVIMLYDSLGRKNDEDLSLWDRNFRQIFQTHLPVYLIKSQVMARRNMDPNTYHVSFQYASNVPRQGGLLGDCGIWVCIFLNRLSENKPLNIRKSVQAALAYRENLAEFYWKYKIPVPKGY</sequence>
<accession>A0A2U1M543</accession>
<dbReference type="InterPro" id="IPR003653">
    <property type="entry name" value="Peptidase_C48_C"/>
</dbReference>
<feature type="region of interest" description="Disordered" evidence="4">
    <location>
        <begin position="419"/>
        <end position="484"/>
    </location>
</feature>
<feature type="domain" description="Ubiquitin-like protease family profile" evidence="5">
    <location>
        <begin position="770"/>
        <end position="979"/>
    </location>
</feature>
<dbReference type="Gene3D" id="3.30.310.130">
    <property type="entry name" value="Ubiquitin-related"/>
    <property type="match status" value="1"/>
</dbReference>
<dbReference type="PANTHER" id="PTHR48449">
    <property type="entry name" value="DUF1985 DOMAIN-CONTAINING PROTEIN"/>
    <property type="match status" value="1"/>
</dbReference>
<name>A0A2U1M543_ARTAN</name>
<dbReference type="GO" id="GO:0006508">
    <property type="term" value="P:proteolysis"/>
    <property type="evidence" value="ECO:0007669"/>
    <property type="project" value="UniProtKB-KW"/>
</dbReference>
<protein>
    <submittedName>
        <fullName evidence="6">Phospholipase-like protein</fullName>
    </submittedName>
</protein>
<dbReference type="InterPro" id="IPR038765">
    <property type="entry name" value="Papain-like_cys_pep_sf"/>
</dbReference>
<dbReference type="Pfam" id="PF02902">
    <property type="entry name" value="Peptidase_C48"/>
    <property type="match status" value="2"/>
</dbReference>
<keyword evidence="7" id="KW-1185">Reference proteome</keyword>